<evidence type="ECO:0000256" key="1">
    <source>
        <dbReference type="SAM" id="MobiDB-lite"/>
    </source>
</evidence>
<protein>
    <submittedName>
        <fullName evidence="2">Uncharacterized protein</fullName>
    </submittedName>
</protein>
<dbReference type="VEuPathDB" id="FungiDB:RhiirFUN_000380"/>
<dbReference type="AlphaFoldDB" id="A0A915ZTG0"/>
<feature type="region of interest" description="Disordered" evidence="1">
    <location>
        <begin position="1"/>
        <end position="21"/>
    </location>
</feature>
<accession>A0A915ZTG0</accession>
<dbReference type="Proteomes" id="UP000684084">
    <property type="component" value="Unassembled WGS sequence"/>
</dbReference>
<proteinExistence type="predicted"/>
<name>A0A915ZTG0_9GLOM</name>
<sequence length="70" mass="8272">MWHDIQNGKFNTSEYNDSSQIQSNSNSHLYLLSMSKFYQFENLPEPKNATEGKQIKFHSKPYDFEIPNNI</sequence>
<feature type="compositionally biased region" description="Polar residues" evidence="1">
    <location>
        <begin position="8"/>
        <end position="17"/>
    </location>
</feature>
<evidence type="ECO:0000313" key="2">
    <source>
        <dbReference type="EMBL" id="CAB5390148.1"/>
    </source>
</evidence>
<dbReference type="OrthoDB" id="2391326at2759"/>
<evidence type="ECO:0000313" key="3">
    <source>
        <dbReference type="Proteomes" id="UP000684084"/>
    </source>
</evidence>
<comment type="caution">
    <text evidence="2">The sequence shown here is derived from an EMBL/GenBank/DDBJ whole genome shotgun (WGS) entry which is preliminary data.</text>
</comment>
<organism evidence="2 3">
    <name type="scientific">Rhizophagus irregularis</name>
    <dbReference type="NCBI Taxonomy" id="588596"/>
    <lineage>
        <taxon>Eukaryota</taxon>
        <taxon>Fungi</taxon>
        <taxon>Fungi incertae sedis</taxon>
        <taxon>Mucoromycota</taxon>
        <taxon>Glomeromycotina</taxon>
        <taxon>Glomeromycetes</taxon>
        <taxon>Glomerales</taxon>
        <taxon>Glomeraceae</taxon>
        <taxon>Rhizophagus</taxon>
    </lineage>
</organism>
<reference evidence="2" key="1">
    <citation type="submission" date="2020-05" db="EMBL/GenBank/DDBJ databases">
        <authorList>
            <person name="Rincon C."/>
            <person name="Sanders R I."/>
            <person name="Robbins C."/>
            <person name="Chaturvedi A."/>
        </authorList>
    </citation>
    <scope>NUCLEOTIDE SEQUENCE</scope>
    <source>
        <strain evidence="2">CHB12</strain>
    </source>
</reference>
<dbReference type="EMBL" id="CAGKOT010000067">
    <property type="protein sequence ID" value="CAB5390148.1"/>
    <property type="molecule type" value="Genomic_DNA"/>
</dbReference>
<gene>
    <name evidence="2" type="ORF">CHRIB12_LOCUS21398</name>
</gene>